<dbReference type="GO" id="GO:0004252">
    <property type="term" value="F:serine-type endopeptidase activity"/>
    <property type="evidence" value="ECO:0007669"/>
    <property type="project" value="InterPro"/>
</dbReference>
<keyword evidence="3 5" id="KW-1133">Transmembrane helix</keyword>
<evidence type="ECO:0000259" key="6">
    <source>
        <dbReference type="Pfam" id="PF01694"/>
    </source>
</evidence>
<evidence type="ECO:0000256" key="2">
    <source>
        <dbReference type="ARBA" id="ARBA00022692"/>
    </source>
</evidence>
<gene>
    <name evidence="7" type="ORF">SAMN02745723_108173</name>
</gene>
<name>A0AAJ4WC50_9GAMM</name>
<dbReference type="InterPro" id="IPR035952">
    <property type="entry name" value="Rhomboid-like_sf"/>
</dbReference>
<comment type="subcellular location">
    <subcellularLocation>
        <location evidence="1">Membrane</location>
        <topology evidence="1">Multi-pass membrane protein</topology>
    </subcellularLocation>
</comment>
<dbReference type="AlphaFoldDB" id="A0AAJ4WC50"/>
<dbReference type="InterPro" id="IPR022764">
    <property type="entry name" value="Peptidase_S54_rhomboid_dom"/>
</dbReference>
<feature type="transmembrane region" description="Helical" evidence="5">
    <location>
        <begin position="12"/>
        <end position="33"/>
    </location>
</feature>
<feature type="transmembrane region" description="Helical" evidence="5">
    <location>
        <begin position="59"/>
        <end position="77"/>
    </location>
</feature>
<feature type="transmembrane region" description="Helical" evidence="5">
    <location>
        <begin position="109"/>
        <end position="128"/>
    </location>
</feature>
<evidence type="ECO:0000313" key="8">
    <source>
        <dbReference type="Proteomes" id="UP000226420"/>
    </source>
</evidence>
<accession>A0AAJ4WC50</accession>
<comment type="caution">
    <text evidence="7">The sequence shown here is derived from an EMBL/GenBank/DDBJ whole genome shotgun (WGS) entry which is preliminary data.</text>
</comment>
<keyword evidence="2 5" id="KW-0812">Transmembrane</keyword>
<protein>
    <submittedName>
        <fullName evidence="7">Rhomboid family protein</fullName>
    </submittedName>
</protein>
<dbReference type="GO" id="GO:0016020">
    <property type="term" value="C:membrane"/>
    <property type="evidence" value="ECO:0007669"/>
    <property type="project" value="UniProtKB-SubCell"/>
</dbReference>
<dbReference type="SUPFAM" id="SSF144091">
    <property type="entry name" value="Rhomboid-like"/>
    <property type="match status" value="1"/>
</dbReference>
<dbReference type="Gene3D" id="1.20.1540.10">
    <property type="entry name" value="Rhomboid-like"/>
    <property type="match status" value="1"/>
</dbReference>
<evidence type="ECO:0000256" key="3">
    <source>
        <dbReference type="ARBA" id="ARBA00022989"/>
    </source>
</evidence>
<sequence length="190" mass="20896">MKQWIKQRIKLLGILAIVLIAIQCLNTLTSGYLNQFGILPRTSQGLVGILFSPFLHGDWGHLLSNLPVLLILSGLLLSNSIRYYISASVFIILLEGLLVWLFARSAIHIGASGWIFGLWSLLLINAFTQRRIRDFILALLILVYFGGMASGLLPSEPGISTEGHIAGAIAGGAFAFISRKFMRKKSHHTP</sequence>
<dbReference type="Pfam" id="PF01694">
    <property type="entry name" value="Rhomboid"/>
    <property type="match status" value="1"/>
</dbReference>
<keyword evidence="4 5" id="KW-0472">Membrane</keyword>
<dbReference type="PANTHER" id="PTHR43066">
    <property type="entry name" value="RHOMBOID-RELATED PROTEIN"/>
    <property type="match status" value="1"/>
</dbReference>
<organism evidence="7 8">
    <name type="scientific">Pragia fontium DSM 5563 = ATCC 49100</name>
    <dbReference type="NCBI Taxonomy" id="1122977"/>
    <lineage>
        <taxon>Bacteria</taxon>
        <taxon>Pseudomonadati</taxon>
        <taxon>Pseudomonadota</taxon>
        <taxon>Gammaproteobacteria</taxon>
        <taxon>Enterobacterales</taxon>
        <taxon>Budviciaceae</taxon>
        <taxon>Pragia</taxon>
    </lineage>
</organism>
<dbReference type="EMBL" id="FOLW01000008">
    <property type="protein sequence ID" value="SFD14512.1"/>
    <property type="molecule type" value="Genomic_DNA"/>
</dbReference>
<evidence type="ECO:0000256" key="5">
    <source>
        <dbReference type="SAM" id="Phobius"/>
    </source>
</evidence>
<dbReference type="RefSeq" id="WP_074823698.1">
    <property type="nucleotide sequence ID" value="NZ_FOLW01000008.1"/>
</dbReference>
<feature type="transmembrane region" description="Helical" evidence="5">
    <location>
        <begin position="159"/>
        <end position="177"/>
    </location>
</feature>
<proteinExistence type="predicted"/>
<dbReference type="Proteomes" id="UP000226420">
    <property type="component" value="Unassembled WGS sequence"/>
</dbReference>
<feature type="transmembrane region" description="Helical" evidence="5">
    <location>
        <begin position="135"/>
        <end position="153"/>
    </location>
</feature>
<evidence type="ECO:0000313" key="7">
    <source>
        <dbReference type="EMBL" id="SFD14512.1"/>
    </source>
</evidence>
<evidence type="ECO:0000256" key="4">
    <source>
        <dbReference type="ARBA" id="ARBA00023136"/>
    </source>
</evidence>
<feature type="domain" description="Peptidase S54 rhomboid" evidence="6">
    <location>
        <begin position="46"/>
        <end position="179"/>
    </location>
</feature>
<evidence type="ECO:0000256" key="1">
    <source>
        <dbReference type="ARBA" id="ARBA00004141"/>
    </source>
</evidence>
<reference evidence="7 8" key="1">
    <citation type="submission" date="2016-10" db="EMBL/GenBank/DDBJ databases">
        <authorList>
            <person name="Varghese N."/>
            <person name="Submissions S."/>
        </authorList>
    </citation>
    <scope>NUCLEOTIDE SEQUENCE [LARGE SCALE GENOMIC DNA]</scope>
    <source>
        <strain evidence="7 8">DSM 5563</strain>
    </source>
</reference>
<feature type="transmembrane region" description="Helical" evidence="5">
    <location>
        <begin position="84"/>
        <end position="103"/>
    </location>
</feature>